<reference evidence="2" key="1">
    <citation type="submission" date="2022-04" db="EMBL/GenBank/DDBJ databases">
        <title>Carnegiea gigantea Genome sequencing and assembly v2.</title>
        <authorList>
            <person name="Copetti D."/>
            <person name="Sanderson M.J."/>
            <person name="Burquez A."/>
            <person name="Wojciechowski M.F."/>
        </authorList>
    </citation>
    <scope>NUCLEOTIDE SEQUENCE</scope>
    <source>
        <strain evidence="2">SGP5-SGP5p</strain>
        <tissue evidence="2">Aerial part</tissue>
    </source>
</reference>
<evidence type="ECO:0000313" key="2">
    <source>
        <dbReference type="EMBL" id="KAJ8437493.1"/>
    </source>
</evidence>
<dbReference type="EMBL" id="JAKOGI010000297">
    <property type="protein sequence ID" value="KAJ8437493.1"/>
    <property type="molecule type" value="Genomic_DNA"/>
</dbReference>
<accession>A0A9Q1K6X8</accession>
<feature type="compositionally biased region" description="Basic and acidic residues" evidence="1">
    <location>
        <begin position="34"/>
        <end position="51"/>
    </location>
</feature>
<comment type="caution">
    <text evidence="2">The sequence shown here is derived from an EMBL/GenBank/DDBJ whole genome shotgun (WGS) entry which is preliminary data.</text>
</comment>
<proteinExistence type="predicted"/>
<organism evidence="2 3">
    <name type="scientific">Carnegiea gigantea</name>
    <dbReference type="NCBI Taxonomy" id="171969"/>
    <lineage>
        <taxon>Eukaryota</taxon>
        <taxon>Viridiplantae</taxon>
        <taxon>Streptophyta</taxon>
        <taxon>Embryophyta</taxon>
        <taxon>Tracheophyta</taxon>
        <taxon>Spermatophyta</taxon>
        <taxon>Magnoliopsida</taxon>
        <taxon>eudicotyledons</taxon>
        <taxon>Gunneridae</taxon>
        <taxon>Pentapetalae</taxon>
        <taxon>Caryophyllales</taxon>
        <taxon>Cactineae</taxon>
        <taxon>Cactaceae</taxon>
        <taxon>Cactoideae</taxon>
        <taxon>Echinocereeae</taxon>
        <taxon>Carnegiea</taxon>
    </lineage>
</organism>
<evidence type="ECO:0000256" key="1">
    <source>
        <dbReference type="SAM" id="MobiDB-lite"/>
    </source>
</evidence>
<gene>
    <name evidence="2" type="ORF">Cgig2_007470</name>
</gene>
<keyword evidence="3" id="KW-1185">Reference proteome</keyword>
<dbReference type="AlphaFoldDB" id="A0A9Q1K6X8"/>
<dbReference type="Proteomes" id="UP001153076">
    <property type="component" value="Unassembled WGS sequence"/>
</dbReference>
<evidence type="ECO:0000313" key="3">
    <source>
        <dbReference type="Proteomes" id="UP001153076"/>
    </source>
</evidence>
<feature type="region of interest" description="Disordered" evidence="1">
    <location>
        <begin position="1"/>
        <end position="57"/>
    </location>
</feature>
<feature type="compositionally biased region" description="Basic and acidic residues" evidence="1">
    <location>
        <begin position="1"/>
        <end position="14"/>
    </location>
</feature>
<feature type="region of interest" description="Disordered" evidence="1">
    <location>
        <begin position="141"/>
        <end position="164"/>
    </location>
</feature>
<protein>
    <submittedName>
        <fullName evidence="2">Uncharacterized protein</fullName>
    </submittedName>
</protein>
<name>A0A9Q1K6X8_9CARY</name>
<sequence length="164" mass="18106">MEVKERGLHLEQRQVPEGWAVDGGSRAGNGLRPEGSDKVDSETNGEPREVYGLETGAEDVRRMGLGSVCIGDGQEREGIEDMEGLKINKAYQNSKSVLMRGPLPKQTERVRINQCRIGQEESSTIGGSGAFEQPRIVEEEQKERAVAEQIERETNRGNEADLPN</sequence>